<dbReference type="AlphaFoldDB" id="A0A939T6Y4"/>
<accession>A0A939T6Y4</accession>
<dbReference type="SUPFAM" id="SSF56024">
    <property type="entry name" value="Phospholipase D/nuclease"/>
    <property type="match status" value="1"/>
</dbReference>
<comment type="caution">
    <text evidence="2">The sequence shown here is derived from an EMBL/GenBank/DDBJ whole genome shotgun (WGS) entry which is preliminary data.</text>
</comment>
<proteinExistence type="predicted"/>
<evidence type="ECO:0000313" key="2">
    <source>
        <dbReference type="EMBL" id="MBO2451419.1"/>
    </source>
</evidence>
<feature type="compositionally biased region" description="Polar residues" evidence="1">
    <location>
        <begin position="161"/>
        <end position="170"/>
    </location>
</feature>
<dbReference type="EMBL" id="JAGEOJ010000013">
    <property type="protein sequence ID" value="MBO2451419.1"/>
    <property type="molecule type" value="Genomic_DNA"/>
</dbReference>
<gene>
    <name evidence="2" type="ORF">J4573_30315</name>
</gene>
<name>A0A939T6Y4_9ACTN</name>
<reference evidence="2" key="1">
    <citation type="submission" date="2021-03" db="EMBL/GenBank/DDBJ databases">
        <authorList>
            <person name="Kanchanasin P."/>
            <person name="Saeng-In P."/>
            <person name="Phongsopitanun W."/>
            <person name="Yuki M."/>
            <person name="Kudo T."/>
            <person name="Ohkuma M."/>
            <person name="Tanasupawat S."/>
        </authorList>
    </citation>
    <scope>NUCLEOTIDE SEQUENCE</scope>
    <source>
        <strain evidence="2">GKU 128</strain>
    </source>
</reference>
<evidence type="ECO:0000256" key="1">
    <source>
        <dbReference type="SAM" id="MobiDB-lite"/>
    </source>
</evidence>
<evidence type="ECO:0000313" key="3">
    <source>
        <dbReference type="Proteomes" id="UP000669179"/>
    </source>
</evidence>
<dbReference type="Proteomes" id="UP000669179">
    <property type="component" value="Unassembled WGS sequence"/>
</dbReference>
<dbReference type="RefSeq" id="WP_208259320.1">
    <property type="nucleotide sequence ID" value="NZ_JAGEOJ010000013.1"/>
</dbReference>
<protein>
    <submittedName>
        <fullName evidence="2">Transcriptional regulator</fullName>
    </submittedName>
</protein>
<sequence length="180" mass="20159">MHDTRSDAPFELRRTLFTQARERIEILVYAAVFLHEQWPDFNDLLEAKAAAGCRVRILLGDADAAAVSQRGEEERYGHGIESRCRVALLHYAPLIETPGIEVHVHATTLYNSIYRGDDQMLVNAHVFGMNAYGAPLWHLRRETEGGVFDGYAESFEGGPPSGTNDPSSAMTYRRGWQHGV</sequence>
<feature type="region of interest" description="Disordered" evidence="1">
    <location>
        <begin position="153"/>
        <end position="180"/>
    </location>
</feature>
<keyword evidence="3" id="KW-1185">Reference proteome</keyword>
<organism evidence="2 3">
    <name type="scientific">Actinomadura barringtoniae</name>
    <dbReference type="NCBI Taxonomy" id="1427535"/>
    <lineage>
        <taxon>Bacteria</taxon>
        <taxon>Bacillati</taxon>
        <taxon>Actinomycetota</taxon>
        <taxon>Actinomycetes</taxon>
        <taxon>Streptosporangiales</taxon>
        <taxon>Thermomonosporaceae</taxon>
        <taxon>Actinomadura</taxon>
    </lineage>
</organism>